<evidence type="ECO:0000256" key="1">
    <source>
        <dbReference type="SAM" id="MobiDB-lite"/>
    </source>
</evidence>
<proteinExistence type="predicted"/>
<dbReference type="InterPro" id="IPR000008">
    <property type="entry name" value="C2_dom"/>
</dbReference>
<evidence type="ECO:0000313" key="3">
    <source>
        <dbReference type="EMBL" id="KAG0524931.1"/>
    </source>
</evidence>
<feature type="region of interest" description="Disordered" evidence="1">
    <location>
        <begin position="300"/>
        <end position="548"/>
    </location>
</feature>
<organism evidence="3 4">
    <name type="scientific">Sorghum bicolor</name>
    <name type="common">Sorghum</name>
    <name type="synonym">Sorghum vulgare</name>
    <dbReference type="NCBI Taxonomy" id="4558"/>
    <lineage>
        <taxon>Eukaryota</taxon>
        <taxon>Viridiplantae</taxon>
        <taxon>Streptophyta</taxon>
        <taxon>Embryophyta</taxon>
        <taxon>Tracheophyta</taxon>
        <taxon>Spermatophyta</taxon>
        <taxon>Magnoliopsida</taxon>
        <taxon>Liliopsida</taxon>
        <taxon>Poales</taxon>
        <taxon>Poaceae</taxon>
        <taxon>PACMAD clade</taxon>
        <taxon>Panicoideae</taxon>
        <taxon>Andropogonodae</taxon>
        <taxon>Andropogoneae</taxon>
        <taxon>Sorghinae</taxon>
        <taxon>Sorghum</taxon>
    </lineage>
</organism>
<dbReference type="AlphaFoldDB" id="A0A921QR52"/>
<dbReference type="CDD" id="cd04051">
    <property type="entry name" value="C2_SRC2_like"/>
    <property type="match status" value="1"/>
</dbReference>
<feature type="compositionally biased region" description="Polar residues" evidence="1">
    <location>
        <begin position="334"/>
        <end position="349"/>
    </location>
</feature>
<dbReference type="PROSITE" id="PS50004">
    <property type="entry name" value="C2"/>
    <property type="match status" value="1"/>
</dbReference>
<feature type="compositionally biased region" description="Low complexity" evidence="1">
    <location>
        <begin position="300"/>
        <end position="327"/>
    </location>
</feature>
<evidence type="ECO:0000313" key="4">
    <source>
        <dbReference type="Proteomes" id="UP000807115"/>
    </source>
</evidence>
<protein>
    <recommendedName>
        <fullName evidence="2">C2 domain-containing protein</fullName>
    </recommendedName>
</protein>
<accession>A0A921QR52</accession>
<dbReference type="EMBL" id="CM027685">
    <property type="protein sequence ID" value="KAG0524931.1"/>
    <property type="molecule type" value="Genomic_DNA"/>
</dbReference>
<dbReference type="InterPro" id="IPR044750">
    <property type="entry name" value="C2_SRC2/BAP"/>
</dbReference>
<reference evidence="3" key="2">
    <citation type="submission" date="2020-10" db="EMBL/GenBank/DDBJ databases">
        <authorList>
            <person name="Cooper E.A."/>
            <person name="Brenton Z.W."/>
            <person name="Flinn B.S."/>
            <person name="Jenkins J."/>
            <person name="Shu S."/>
            <person name="Flowers D."/>
            <person name="Luo F."/>
            <person name="Wang Y."/>
            <person name="Xia P."/>
            <person name="Barry K."/>
            <person name="Daum C."/>
            <person name="Lipzen A."/>
            <person name="Yoshinaga Y."/>
            <person name="Schmutz J."/>
            <person name="Saski C."/>
            <person name="Vermerris W."/>
            <person name="Kresovich S."/>
        </authorList>
    </citation>
    <scope>NUCLEOTIDE SEQUENCE</scope>
</reference>
<dbReference type="PANTHER" id="PTHR32246:SF170">
    <property type="entry name" value="PROTEIN SRC2-LIKE PROTEIN"/>
    <property type="match status" value="1"/>
</dbReference>
<dbReference type="Proteomes" id="UP000807115">
    <property type="component" value="Chromosome 6"/>
</dbReference>
<sequence length="548" mass="56562">MAYRELELTLLSAQDLKSVNLITRMDVYAVVSISGDPLTRQCTPPDTYGGRNPCWDATFRFAVPPTSTAAAGASASLHVLLRAERFLGDRDVGEVVVPLAEILAGATGVGPQPPKVASYQVRKLHRWEPRGVLNVSYRLGPVVAPVVEWPTPAEKPAAVTAVYAPVGVPRHPSHDHPSSAVAYQAPPPPPAPTRSPAAVRAVAEHDDAAAQNQKSPVMGLPLQPSHPPAKPDAYRPPAPPTTRPAAAGAGHEEARGPPTPARPAPTPPPTRNNGRLGQPGPTHVYMCPHTQIIFGSAPTTTAATAAGPPPTWTTTTTSPAGSTISPAGKKGDGNYSTSAAESISMSVISPRSRKEDRRRPTTTASVLSHSHSQHDTQQQQQQQPAASSPVAAAASPFSSRSSSFSSPVSPYSSAHPSPSSSSAHSSTRSPYSTATSPYPSLRSPSAASDAAEVTHGTNNTFRSGSSRGGAIVVSSPLPSWSPMVPNHSRGAAAVSSPLPSWSPMVPNHSRGAAAVSSPLPSSSPMVPNHSRGAAAVSSPLPSSSPLVP</sequence>
<evidence type="ECO:0000259" key="2">
    <source>
        <dbReference type="PROSITE" id="PS50004"/>
    </source>
</evidence>
<feature type="compositionally biased region" description="Pro residues" evidence="1">
    <location>
        <begin position="224"/>
        <end position="242"/>
    </location>
</feature>
<dbReference type="Gene3D" id="2.60.40.150">
    <property type="entry name" value="C2 domain"/>
    <property type="match status" value="1"/>
</dbReference>
<feature type="compositionally biased region" description="Polar residues" evidence="1">
    <location>
        <begin position="455"/>
        <end position="465"/>
    </location>
</feature>
<name>A0A921QR52_SORBI</name>
<feature type="compositionally biased region" description="Pro residues" evidence="1">
    <location>
        <begin position="257"/>
        <end position="270"/>
    </location>
</feature>
<feature type="compositionally biased region" description="Low complexity" evidence="1">
    <location>
        <begin position="536"/>
        <end position="548"/>
    </location>
</feature>
<dbReference type="PANTHER" id="PTHR32246">
    <property type="entry name" value="INGRESSION PROTEIN FIC1"/>
    <property type="match status" value="1"/>
</dbReference>
<dbReference type="GO" id="GO:0006952">
    <property type="term" value="P:defense response"/>
    <property type="evidence" value="ECO:0007669"/>
    <property type="project" value="InterPro"/>
</dbReference>
<dbReference type="SMART" id="SM00239">
    <property type="entry name" value="C2"/>
    <property type="match status" value="1"/>
</dbReference>
<dbReference type="Pfam" id="PF00168">
    <property type="entry name" value="C2"/>
    <property type="match status" value="1"/>
</dbReference>
<feature type="compositionally biased region" description="Low complexity" evidence="1">
    <location>
        <begin position="375"/>
        <end position="440"/>
    </location>
</feature>
<dbReference type="SUPFAM" id="SSF49562">
    <property type="entry name" value="C2 domain (Calcium/lipid-binding domain, CaLB)"/>
    <property type="match status" value="1"/>
</dbReference>
<comment type="caution">
    <text evidence="3">The sequence shown here is derived from an EMBL/GenBank/DDBJ whole genome shotgun (WGS) entry which is preliminary data.</text>
</comment>
<gene>
    <name evidence="3" type="ORF">BDA96_06G011300</name>
</gene>
<dbReference type="InterPro" id="IPR035892">
    <property type="entry name" value="C2_domain_sf"/>
</dbReference>
<reference evidence="3" key="1">
    <citation type="journal article" date="2019" name="BMC Genomics">
        <title>A new reference genome for Sorghum bicolor reveals high levels of sequence similarity between sweet and grain genotypes: implications for the genetics of sugar metabolism.</title>
        <authorList>
            <person name="Cooper E.A."/>
            <person name="Brenton Z.W."/>
            <person name="Flinn B.S."/>
            <person name="Jenkins J."/>
            <person name="Shu S."/>
            <person name="Flowers D."/>
            <person name="Luo F."/>
            <person name="Wang Y."/>
            <person name="Xia P."/>
            <person name="Barry K."/>
            <person name="Daum C."/>
            <person name="Lipzen A."/>
            <person name="Yoshinaga Y."/>
            <person name="Schmutz J."/>
            <person name="Saski C."/>
            <person name="Vermerris W."/>
            <person name="Kresovich S."/>
        </authorList>
    </citation>
    <scope>NUCLEOTIDE SEQUENCE</scope>
</reference>
<feature type="domain" description="C2" evidence="2">
    <location>
        <begin position="1"/>
        <end position="114"/>
    </location>
</feature>
<feature type="region of interest" description="Disordered" evidence="1">
    <location>
        <begin position="169"/>
        <end position="285"/>
    </location>
</feature>